<evidence type="ECO:0000259" key="12">
    <source>
        <dbReference type="Pfam" id="PF03934"/>
    </source>
</evidence>
<dbReference type="EMBL" id="JBHRSZ010000004">
    <property type="protein sequence ID" value="MFC3151737.1"/>
    <property type="molecule type" value="Genomic_DNA"/>
</dbReference>
<dbReference type="SUPFAM" id="SSF158544">
    <property type="entry name" value="GspK insert domain-like"/>
    <property type="match status" value="1"/>
</dbReference>
<evidence type="ECO:0000256" key="9">
    <source>
        <dbReference type="ARBA" id="ARBA00023136"/>
    </source>
</evidence>
<accession>A0ABV7HK75</accession>
<keyword evidence="7" id="KW-0653">Protein transport</keyword>
<name>A0ABV7HK75_9GAMM</name>
<evidence type="ECO:0000256" key="4">
    <source>
        <dbReference type="ARBA" id="ARBA00022475"/>
    </source>
</evidence>
<keyword evidence="8 11" id="KW-1133">Transmembrane helix</keyword>
<keyword evidence="15" id="KW-1185">Reference proteome</keyword>
<evidence type="ECO:0000256" key="11">
    <source>
        <dbReference type="SAM" id="Phobius"/>
    </source>
</evidence>
<evidence type="ECO:0000256" key="10">
    <source>
        <dbReference type="PIRNR" id="PIRNR002786"/>
    </source>
</evidence>
<dbReference type="Pfam" id="PF21687">
    <property type="entry name" value="T2SSK_1st"/>
    <property type="match status" value="1"/>
</dbReference>
<dbReference type="PANTHER" id="PTHR38831">
    <property type="entry name" value="TYPE II SECRETION SYSTEM PROTEIN K"/>
    <property type="match status" value="1"/>
</dbReference>
<dbReference type="PANTHER" id="PTHR38831:SF1">
    <property type="entry name" value="TYPE II SECRETION SYSTEM PROTEIN K-RELATED"/>
    <property type="match status" value="1"/>
</dbReference>
<dbReference type="Proteomes" id="UP001595476">
    <property type="component" value="Unassembled WGS sequence"/>
</dbReference>
<keyword evidence="9 10" id="KW-0472">Membrane</keyword>
<dbReference type="PIRSF" id="PIRSF002786">
    <property type="entry name" value="XcpX"/>
    <property type="match status" value="1"/>
</dbReference>
<dbReference type="InterPro" id="IPR049031">
    <property type="entry name" value="T2SSK_SAM-like_1st"/>
</dbReference>
<feature type="transmembrane region" description="Helical" evidence="11">
    <location>
        <begin position="12"/>
        <end position="31"/>
    </location>
</feature>
<organism evidence="14 15">
    <name type="scientific">Litoribrevibacter euphylliae</name>
    <dbReference type="NCBI Taxonomy" id="1834034"/>
    <lineage>
        <taxon>Bacteria</taxon>
        <taxon>Pseudomonadati</taxon>
        <taxon>Pseudomonadota</taxon>
        <taxon>Gammaproteobacteria</taxon>
        <taxon>Oceanospirillales</taxon>
        <taxon>Oceanospirillaceae</taxon>
        <taxon>Litoribrevibacter</taxon>
    </lineage>
</organism>
<reference evidence="15" key="1">
    <citation type="journal article" date="2019" name="Int. J. Syst. Evol. Microbiol.">
        <title>The Global Catalogue of Microorganisms (GCM) 10K type strain sequencing project: providing services to taxonomists for standard genome sequencing and annotation.</title>
        <authorList>
            <consortium name="The Broad Institute Genomics Platform"/>
            <consortium name="The Broad Institute Genome Sequencing Center for Infectious Disease"/>
            <person name="Wu L."/>
            <person name="Ma J."/>
        </authorList>
    </citation>
    <scope>NUCLEOTIDE SEQUENCE [LARGE SCALE GENOMIC DNA]</scope>
    <source>
        <strain evidence="15">KCTC 52438</strain>
    </source>
</reference>
<evidence type="ECO:0000256" key="5">
    <source>
        <dbReference type="ARBA" id="ARBA00022519"/>
    </source>
</evidence>
<evidence type="ECO:0000259" key="13">
    <source>
        <dbReference type="Pfam" id="PF21687"/>
    </source>
</evidence>
<comment type="subcellular location">
    <subcellularLocation>
        <location evidence="1 10">Cell inner membrane</location>
    </subcellularLocation>
</comment>
<evidence type="ECO:0000256" key="8">
    <source>
        <dbReference type="ARBA" id="ARBA00022989"/>
    </source>
</evidence>
<keyword evidence="5 10" id="KW-0997">Cell inner membrane</keyword>
<keyword evidence="4 10" id="KW-1003">Cell membrane</keyword>
<dbReference type="InterPro" id="IPR049179">
    <property type="entry name" value="T2SSK_SAM-like_2nd"/>
</dbReference>
<dbReference type="RefSeq" id="WP_386721059.1">
    <property type="nucleotide sequence ID" value="NZ_JBHRSZ010000004.1"/>
</dbReference>
<evidence type="ECO:0000313" key="14">
    <source>
        <dbReference type="EMBL" id="MFC3151737.1"/>
    </source>
</evidence>
<evidence type="ECO:0000256" key="6">
    <source>
        <dbReference type="ARBA" id="ARBA00022692"/>
    </source>
</evidence>
<dbReference type="Gene3D" id="3.30.1300.30">
    <property type="entry name" value="GSPII I/J protein-like"/>
    <property type="match status" value="1"/>
</dbReference>
<proteinExistence type="inferred from homology"/>
<dbReference type="InterPro" id="IPR005628">
    <property type="entry name" value="GspK"/>
</dbReference>
<protein>
    <recommendedName>
        <fullName evidence="10">Type II secretion system protein K</fullName>
    </recommendedName>
</protein>
<keyword evidence="3 10" id="KW-0813">Transport</keyword>
<evidence type="ECO:0000256" key="3">
    <source>
        <dbReference type="ARBA" id="ARBA00022448"/>
    </source>
</evidence>
<evidence type="ECO:0000256" key="1">
    <source>
        <dbReference type="ARBA" id="ARBA00004533"/>
    </source>
</evidence>
<dbReference type="Gene3D" id="1.10.40.60">
    <property type="entry name" value="EpsJ-like"/>
    <property type="match status" value="2"/>
</dbReference>
<dbReference type="InterPro" id="IPR045584">
    <property type="entry name" value="Pilin-like"/>
</dbReference>
<dbReference type="InterPro" id="IPR038072">
    <property type="entry name" value="GspK_central_sf"/>
</dbReference>
<gene>
    <name evidence="14" type="primary">gspK</name>
    <name evidence="14" type="ORF">ACFOEK_11925</name>
</gene>
<dbReference type="NCBIfam" id="NF037980">
    <property type="entry name" value="T2SS_GspK"/>
    <property type="match status" value="1"/>
</dbReference>
<comment type="caution">
    <text evidence="14">The sequence shown here is derived from an EMBL/GenBank/DDBJ whole genome shotgun (WGS) entry which is preliminary data.</text>
</comment>
<feature type="domain" description="T2SS protein K first SAM-like" evidence="13">
    <location>
        <begin position="113"/>
        <end position="223"/>
    </location>
</feature>
<keyword evidence="6 11" id="KW-0812">Transmembrane</keyword>
<evidence type="ECO:0000256" key="7">
    <source>
        <dbReference type="ARBA" id="ARBA00022927"/>
    </source>
</evidence>
<dbReference type="Pfam" id="PF03934">
    <property type="entry name" value="T2SSK"/>
    <property type="match status" value="1"/>
</dbReference>
<feature type="domain" description="T2SS protein K second SAM-like" evidence="12">
    <location>
        <begin position="228"/>
        <end position="286"/>
    </location>
</feature>
<evidence type="ECO:0000256" key="2">
    <source>
        <dbReference type="ARBA" id="ARBA00007246"/>
    </source>
</evidence>
<evidence type="ECO:0000313" key="15">
    <source>
        <dbReference type="Proteomes" id="UP001595476"/>
    </source>
</evidence>
<sequence>MSMPSIRHQQGLALVSVLFITALVVALITAISHRQWLDIQLTSNLVFRTQAFHYVKSAELLATQGLYLDWDIAQKSNEPLVDDYKEQTFTHKLLFPIENNQGAVEAELFDLQGLFNLNGLVDSNNKVIPAKLEQLKRLIAQVATNNNLQIPSDIAESMADWIDEDNSPTGLGHEEGDYLVYSPAYRTPNYFFSSVDELMLMEGIQKEPVLFDVLSPFFSALPERATQLNVNTIPREVILSLDSKITESDVDTLIADREKLDEGYKDVNTFLQHQAFAGVTGNLDANDFTVATSFFLLKSRVFLGDRVVQAYSVLFRDPADGKTRVISRDLSKRYIPDPNKPLFTF</sequence>
<dbReference type="SUPFAM" id="SSF54523">
    <property type="entry name" value="Pili subunits"/>
    <property type="match status" value="1"/>
</dbReference>
<comment type="similarity">
    <text evidence="2 10">Belongs to the GSP K family.</text>
</comment>